<keyword evidence="7" id="KW-1185">Reference proteome</keyword>
<dbReference type="Gene3D" id="2.120.10.30">
    <property type="entry name" value="TolB, C-terminal domain"/>
    <property type="match status" value="1"/>
</dbReference>
<dbReference type="InterPro" id="IPR011042">
    <property type="entry name" value="6-blade_b-propeller_TolB-like"/>
</dbReference>
<dbReference type="InterPro" id="IPR017996">
    <property type="entry name" value="MRJP/yellow-related"/>
</dbReference>
<comment type="subcellular location">
    <subcellularLocation>
        <location evidence="1">Secreted</location>
    </subcellularLocation>
</comment>
<dbReference type="PANTHER" id="PTHR10009:SF18">
    <property type="entry name" value="PROTEIN YELLOW-LIKE PROTEIN"/>
    <property type="match status" value="1"/>
</dbReference>
<dbReference type="Proteomes" id="UP000078492">
    <property type="component" value="Unassembled WGS sequence"/>
</dbReference>
<reference evidence="6 7" key="1">
    <citation type="submission" date="2015-09" db="EMBL/GenBank/DDBJ databases">
        <title>Trachymyrmex cornetzi WGS genome.</title>
        <authorList>
            <person name="Nygaard S."/>
            <person name="Hu H."/>
            <person name="Boomsma J."/>
            <person name="Zhang G."/>
        </authorList>
    </citation>
    <scope>NUCLEOTIDE SEQUENCE [LARGE SCALE GENOMIC DNA]</scope>
    <source>
        <strain evidence="6">Tcor2-1</strain>
        <tissue evidence="6">Whole body</tissue>
    </source>
</reference>
<keyword evidence="3" id="KW-0964">Secreted</keyword>
<dbReference type="STRING" id="471704.A0A195DBP9"/>
<feature type="signal peptide" evidence="5">
    <location>
        <begin position="1"/>
        <end position="19"/>
    </location>
</feature>
<accession>A0A195DBP9</accession>
<dbReference type="EMBL" id="KQ981010">
    <property type="protein sequence ID" value="KYN10301.1"/>
    <property type="molecule type" value="Genomic_DNA"/>
</dbReference>
<dbReference type="PRINTS" id="PR01366">
    <property type="entry name" value="ROYALJELLY"/>
</dbReference>
<evidence type="ECO:0000313" key="7">
    <source>
        <dbReference type="Proteomes" id="UP000078492"/>
    </source>
</evidence>
<evidence type="ECO:0000256" key="3">
    <source>
        <dbReference type="ARBA" id="ARBA00022525"/>
    </source>
</evidence>
<evidence type="ECO:0000256" key="4">
    <source>
        <dbReference type="ARBA" id="ARBA00022729"/>
    </source>
</evidence>
<feature type="chain" id="PRO_5008270369" evidence="5">
    <location>
        <begin position="20"/>
        <end position="386"/>
    </location>
</feature>
<dbReference type="Pfam" id="PF03022">
    <property type="entry name" value="MRJP"/>
    <property type="match status" value="1"/>
</dbReference>
<evidence type="ECO:0000256" key="2">
    <source>
        <dbReference type="ARBA" id="ARBA00009127"/>
    </source>
</evidence>
<organism evidence="6 7">
    <name type="scientific">Trachymyrmex cornetzi</name>
    <dbReference type="NCBI Taxonomy" id="471704"/>
    <lineage>
        <taxon>Eukaryota</taxon>
        <taxon>Metazoa</taxon>
        <taxon>Ecdysozoa</taxon>
        <taxon>Arthropoda</taxon>
        <taxon>Hexapoda</taxon>
        <taxon>Insecta</taxon>
        <taxon>Pterygota</taxon>
        <taxon>Neoptera</taxon>
        <taxon>Endopterygota</taxon>
        <taxon>Hymenoptera</taxon>
        <taxon>Apocrita</taxon>
        <taxon>Aculeata</taxon>
        <taxon>Formicoidea</taxon>
        <taxon>Formicidae</taxon>
        <taxon>Myrmicinae</taxon>
        <taxon>Trachymyrmex</taxon>
    </lineage>
</organism>
<dbReference type="AlphaFoldDB" id="A0A195DBP9"/>
<gene>
    <name evidence="6" type="ORF">ALC57_17488</name>
</gene>
<sequence>MGHSLFIILILSMAIVSFGIEVNVVHEWKYCEYEWDSQKQKEDAINSGAFNPYTCNLFDTTKANDGRIFITMPIFFGSNMPATLATVTNTIGLGGPLLRPYPDWSWHNSSCMCDGIVNVFRVHIQCNYIFVLDTGIILTDQVCNPKLLIFNLEDDTLVKTIYIPLDMAINRTGSGLLAQPLVYFPKECTEFLDEMIVFMADAGGCGLVVYDSSKKRICRVESDYMKPTDVSFSVASKNFTMEYGILDFYYTIFSGKEIYKISIKTLLECPNKEKANKQTKLVIKLSSQTVDLTSMGHSIFYIPCREMSFVGTKVYKESDNNTVVLAQDGRFQLLSAIIVLNYWGKLMSLASRFDRFLLGTIRLDEINFRIFEMDLAKVQKIMDWLY</sequence>
<comment type="similarity">
    <text evidence="2">Belongs to the major royal jelly protein family.</text>
</comment>
<name>A0A195DBP9_9HYME</name>
<evidence type="ECO:0000256" key="5">
    <source>
        <dbReference type="SAM" id="SignalP"/>
    </source>
</evidence>
<dbReference type="GO" id="GO:0005576">
    <property type="term" value="C:extracellular region"/>
    <property type="evidence" value="ECO:0007669"/>
    <property type="project" value="UniProtKB-SubCell"/>
</dbReference>
<protein>
    <submittedName>
        <fullName evidence="6">Major royal jelly protein 5</fullName>
    </submittedName>
</protein>
<evidence type="ECO:0000256" key="1">
    <source>
        <dbReference type="ARBA" id="ARBA00004613"/>
    </source>
</evidence>
<proteinExistence type="inferred from homology"/>
<evidence type="ECO:0000313" key="6">
    <source>
        <dbReference type="EMBL" id="KYN10301.1"/>
    </source>
</evidence>
<keyword evidence="4 5" id="KW-0732">Signal</keyword>
<dbReference type="PANTHER" id="PTHR10009">
    <property type="entry name" value="PROTEIN YELLOW-RELATED"/>
    <property type="match status" value="1"/>
</dbReference>